<dbReference type="Gene3D" id="3.40.50.1820">
    <property type="entry name" value="alpha/beta hydrolase"/>
    <property type="match status" value="1"/>
</dbReference>
<dbReference type="PROSITE" id="PS00560">
    <property type="entry name" value="CARBOXYPEPT_SER_HIS"/>
    <property type="match status" value="1"/>
</dbReference>
<organism evidence="8 9">
    <name type="scientific">Moniliophthora roreri (strain MCA 2997)</name>
    <name type="common">Cocoa frosty pod rot fungus</name>
    <name type="synonym">Crinipellis roreri</name>
    <dbReference type="NCBI Taxonomy" id="1381753"/>
    <lineage>
        <taxon>Eukaryota</taxon>
        <taxon>Fungi</taxon>
        <taxon>Dikarya</taxon>
        <taxon>Basidiomycota</taxon>
        <taxon>Agaricomycotina</taxon>
        <taxon>Agaricomycetes</taxon>
        <taxon>Agaricomycetidae</taxon>
        <taxon>Agaricales</taxon>
        <taxon>Marasmiineae</taxon>
        <taxon>Marasmiaceae</taxon>
        <taxon>Moniliophthora</taxon>
    </lineage>
</organism>
<dbReference type="InterPro" id="IPR001563">
    <property type="entry name" value="Peptidase_S10"/>
</dbReference>
<evidence type="ECO:0000256" key="3">
    <source>
        <dbReference type="ARBA" id="ARBA00022645"/>
    </source>
</evidence>
<dbReference type="KEGG" id="mrr:Moror_1677"/>
<dbReference type="PANTHER" id="PTHR11802">
    <property type="entry name" value="SERINE PROTEASE FAMILY S10 SERINE CARBOXYPEPTIDASE"/>
    <property type="match status" value="1"/>
</dbReference>
<comment type="caution">
    <text evidence="8">The sequence shown here is derived from an EMBL/GenBank/DDBJ whole genome shotgun (WGS) entry which is preliminary data.</text>
</comment>
<evidence type="ECO:0000256" key="5">
    <source>
        <dbReference type="ARBA" id="ARBA00022801"/>
    </source>
</evidence>
<dbReference type="EC" id="3.4.16.5" evidence="2"/>
<name>V2XLV7_MONRO</name>
<sequence length="482" mass="54447">MLHFHRFLVFALCFDGISAYLQVSSPGHRRSNSQYDLDTLSDDNYTVLKHPEFPSYNVRIKKSRFCDGTVQSFTGYIDIETRHLFFYFFESRSDPINDDVIFWTSGGPGGSSAVGLFTELGPCRIISPNETLFNPYSWNNNANIFFVDQPVGTGFSYTDFDELVDTSEAAAKDIAAFVFIFFQHFFKLQGNPFHFAGESYAGREIPLFAAALYDQNTRLAKGGMTPINLSSIMLGNGITDIYTMVTSFYDMTCTPATVPPVLSIETCVRMKRVIPRCEQWLKKSCTDIFDAIDCKAAHSFCLRELAEPYDSDGRNPYYLTGPYCEDDLCGSEAIKNMTIYLNLPETRNLLGVDSAKGNFSAVNYTIPNAFHAKMDYYELTTLYVGALLERGIRVLVYVGNYDWICNWVGNERWTLNLEWTGQQQFVSQPLREWYIDELPAGMTRSARGFTFATIKGGGHTAPGDKPEEALALIQRWLAGMEL</sequence>
<dbReference type="GO" id="GO:0006508">
    <property type="term" value="P:proteolysis"/>
    <property type="evidence" value="ECO:0007669"/>
    <property type="project" value="UniProtKB-KW"/>
</dbReference>
<dbReference type="GO" id="GO:0004185">
    <property type="term" value="F:serine-type carboxypeptidase activity"/>
    <property type="evidence" value="ECO:0007669"/>
    <property type="project" value="UniProtKB-EC"/>
</dbReference>
<evidence type="ECO:0000313" key="8">
    <source>
        <dbReference type="EMBL" id="ESK93485.1"/>
    </source>
</evidence>
<dbReference type="InterPro" id="IPR029058">
    <property type="entry name" value="AB_hydrolase_fold"/>
</dbReference>
<comment type="similarity">
    <text evidence="1">Belongs to the peptidase S10 family.</text>
</comment>
<feature type="signal peptide" evidence="7">
    <location>
        <begin position="1"/>
        <end position="19"/>
    </location>
</feature>
<gene>
    <name evidence="8" type="ORF">Moror_1677</name>
</gene>
<dbReference type="PANTHER" id="PTHR11802:SF113">
    <property type="entry name" value="SERINE CARBOXYPEPTIDASE CTSA-4.1"/>
    <property type="match status" value="1"/>
</dbReference>
<dbReference type="Pfam" id="PF00450">
    <property type="entry name" value="Peptidase_S10"/>
    <property type="match status" value="1"/>
</dbReference>
<dbReference type="SUPFAM" id="SSF53474">
    <property type="entry name" value="alpha/beta-Hydrolases"/>
    <property type="match status" value="1"/>
</dbReference>
<reference evidence="8 9" key="1">
    <citation type="journal article" date="2014" name="BMC Genomics">
        <title>Genome and secretome analysis of the hemibiotrophic fungal pathogen, Moniliophthora roreri, which causes frosty pod rot disease of cacao: mechanisms of the biotrophic and necrotrophic phases.</title>
        <authorList>
            <person name="Meinhardt L.W."/>
            <person name="Costa G.G.L."/>
            <person name="Thomazella D.P.T."/>
            <person name="Teixeira P.J.P.L."/>
            <person name="Carazzolle M.F."/>
            <person name="Schuster S.C."/>
            <person name="Carlson J.E."/>
            <person name="Guiltinan M.J."/>
            <person name="Mieczkowski P."/>
            <person name="Farmer A."/>
            <person name="Ramaraj T."/>
            <person name="Crozier J."/>
            <person name="Davis R.E."/>
            <person name="Shao J."/>
            <person name="Melnick R.L."/>
            <person name="Pereira G.A.G."/>
            <person name="Bailey B.A."/>
        </authorList>
    </citation>
    <scope>NUCLEOTIDE SEQUENCE [LARGE SCALE GENOMIC DNA]</scope>
    <source>
        <strain evidence="8 9">MCA 2997</strain>
    </source>
</reference>
<dbReference type="OrthoDB" id="443318at2759"/>
<evidence type="ECO:0000256" key="2">
    <source>
        <dbReference type="ARBA" id="ARBA00012446"/>
    </source>
</evidence>
<dbReference type="HOGENOM" id="CLU_008523_10_4_1"/>
<feature type="chain" id="PRO_5004713938" description="carboxypeptidase C" evidence="7">
    <location>
        <begin position="20"/>
        <end position="482"/>
    </location>
</feature>
<keyword evidence="6" id="KW-0325">Glycoprotein</keyword>
<evidence type="ECO:0000256" key="6">
    <source>
        <dbReference type="ARBA" id="ARBA00023180"/>
    </source>
</evidence>
<dbReference type="Proteomes" id="UP000017559">
    <property type="component" value="Unassembled WGS sequence"/>
</dbReference>
<accession>V2XLV7</accession>
<keyword evidence="7" id="KW-0732">Signal</keyword>
<dbReference type="Gene3D" id="1.10.287.410">
    <property type="match status" value="1"/>
</dbReference>
<dbReference type="AlphaFoldDB" id="V2XLV7"/>
<keyword evidence="9" id="KW-1185">Reference proteome</keyword>
<evidence type="ECO:0000313" key="9">
    <source>
        <dbReference type="Proteomes" id="UP000017559"/>
    </source>
</evidence>
<protein>
    <recommendedName>
        <fullName evidence="2">carboxypeptidase C</fullName>
        <ecNumber evidence="2">3.4.16.5</ecNumber>
    </recommendedName>
</protein>
<keyword evidence="4" id="KW-0645">Protease</keyword>
<dbReference type="PRINTS" id="PR00724">
    <property type="entry name" value="CRBOXYPTASEC"/>
</dbReference>
<proteinExistence type="inferred from homology"/>
<dbReference type="GO" id="GO:0000324">
    <property type="term" value="C:fungal-type vacuole"/>
    <property type="evidence" value="ECO:0007669"/>
    <property type="project" value="TreeGrafter"/>
</dbReference>
<evidence type="ECO:0000256" key="1">
    <source>
        <dbReference type="ARBA" id="ARBA00009431"/>
    </source>
</evidence>
<evidence type="ECO:0000256" key="7">
    <source>
        <dbReference type="SAM" id="SignalP"/>
    </source>
</evidence>
<keyword evidence="5" id="KW-0378">Hydrolase</keyword>
<evidence type="ECO:0000256" key="4">
    <source>
        <dbReference type="ARBA" id="ARBA00022670"/>
    </source>
</evidence>
<keyword evidence="3" id="KW-0121">Carboxypeptidase</keyword>
<dbReference type="EMBL" id="AWSO01000192">
    <property type="protein sequence ID" value="ESK93485.1"/>
    <property type="molecule type" value="Genomic_DNA"/>
</dbReference>
<dbReference type="InterPro" id="IPR033124">
    <property type="entry name" value="Ser_caboxypep_his_AS"/>
</dbReference>